<organism evidence="1 2">
    <name type="scientific">Syncephalastrum racemosum</name>
    <name type="common">Filamentous fungus</name>
    <dbReference type="NCBI Taxonomy" id="13706"/>
    <lineage>
        <taxon>Eukaryota</taxon>
        <taxon>Fungi</taxon>
        <taxon>Fungi incertae sedis</taxon>
        <taxon>Mucoromycota</taxon>
        <taxon>Mucoromycotina</taxon>
        <taxon>Mucoromycetes</taxon>
        <taxon>Mucorales</taxon>
        <taxon>Syncephalastraceae</taxon>
        <taxon>Syncephalastrum</taxon>
    </lineage>
</organism>
<dbReference type="EMBL" id="MCGN01000009">
    <property type="protein sequence ID" value="ORY93549.1"/>
    <property type="molecule type" value="Genomic_DNA"/>
</dbReference>
<dbReference type="InParanoid" id="A0A1X2H564"/>
<dbReference type="Proteomes" id="UP000242180">
    <property type="component" value="Unassembled WGS sequence"/>
</dbReference>
<evidence type="ECO:0000313" key="2">
    <source>
        <dbReference type="Proteomes" id="UP000242180"/>
    </source>
</evidence>
<dbReference type="SUPFAM" id="SSF81383">
    <property type="entry name" value="F-box domain"/>
    <property type="match status" value="1"/>
</dbReference>
<reference evidence="1 2" key="1">
    <citation type="submission" date="2016-07" db="EMBL/GenBank/DDBJ databases">
        <title>Pervasive Adenine N6-methylation of Active Genes in Fungi.</title>
        <authorList>
            <consortium name="DOE Joint Genome Institute"/>
            <person name="Mondo S.J."/>
            <person name="Dannebaum R.O."/>
            <person name="Kuo R.C."/>
            <person name="Labutti K."/>
            <person name="Haridas S."/>
            <person name="Kuo A."/>
            <person name="Salamov A."/>
            <person name="Ahrendt S.R."/>
            <person name="Lipzen A."/>
            <person name="Sullivan W."/>
            <person name="Andreopoulos W.B."/>
            <person name="Clum A."/>
            <person name="Lindquist E."/>
            <person name="Daum C."/>
            <person name="Ramamoorthy G.K."/>
            <person name="Gryganskyi A."/>
            <person name="Culley D."/>
            <person name="Magnuson J.K."/>
            <person name="James T.Y."/>
            <person name="O'Malley M.A."/>
            <person name="Stajich J.E."/>
            <person name="Spatafora J.W."/>
            <person name="Visel A."/>
            <person name="Grigoriev I.V."/>
        </authorList>
    </citation>
    <scope>NUCLEOTIDE SEQUENCE [LARGE SCALE GENOMIC DNA]</scope>
    <source>
        <strain evidence="1 2">NRRL 2496</strain>
    </source>
</reference>
<accession>A0A1X2H564</accession>
<dbReference type="InterPro" id="IPR036047">
    <property type="entry name" value="F-box-like_dom_sf"/>
</dbReference>
<dbReference type="OrthoDB" id="629492at2759"/>
<comment type="caution">
    <text evidence="1">The sequence shown here is derived from an EMBL/GenBank/DDBJ whole genome shotgun (WGS) entry which is preliminary data.</text>
</comment>
<evidence type="ECO:0008006" key="3">
    <source>
        <dbReference type="Google" id="ProtNLM"/>
    </source>
</evidence>
<dbReference type="PANTHER" id="PTHR32212:SF248">
    <property type="entry name" value="F-BOX DOMAIN-CONTAINING PROTEIN"/>
    <property type="match status" value="1"/>
</dbReference>
<name>A0A1X2H564_SYNRA</name>
<dbReference type="SUPFAM" id="SSF52047">
    <property type="entry name" value="RNI-like"/>
    <property type="match status" value="1"/>
</dbReference>
<dbReference type="AlphaFoldDB" id="A0A1X2H564"/>
<dbReference type="PANTHER" id="PTHR32212">
    <property type="entry name" value="CYCLIN-LIKE F-BOX"/>
    <property type="match status" value="1"/>
</dbReference>
<protein>
    <recommendedName>
        <fullName evidence="3">F-box domain-containing protein</fullName>
    </recommendedName>
</protein>
<evidence type="ECO:0000313" key="1">
    <source>
        <dbReference type="EMBL" id="ORY93549.1"/>
    </source>
</evidence>
<keyword evidence="2" id="KW-1185">Reference proteome</keyword>
<gene>
    <name evidence="1" type="ORF">BCR43DRAFT_497128</name>
</gene>
<proteinExistence type="predicted"/>
<sequence length="527" mass="60568">MSVDLLQSIPNEVLSIILDLVPEQLLTCMQLSRSWRDFILQTRPAHLTVDLRGKRLNNDAQRCLEQRLRLNPPSLTWLSSAADINEVVSVLDNAGCTKVEKLVIRDYSEYEEEGYDWWDREKNREIMEATLFDPSFIQRWTRITQDLVHLDIVASAYNCDGLLEFILTYTPQLVSLSFRTFADVEAPAFPFDQTLHNPAQTGLRYLRWQGNLAMFEDLDFVSIFFPNLEVLHLLDDTTGDNADIGSEGPCLDDLLDIIQFLPHLVDWSFSNNLLYEPSLEAVTYPTLGLRHFIMEGVFLVDQERVLDIVRQYHETLVDFRYSPDGHSLYDNMGASHLPPVPFPCLKRLHLDDFTVLSLEDLLPHCPVLESLSLARMDTRPKLMDLLHTQPWREVRIDWDENAAKMVERLAKNAIALGARCTLRSLTYEVSPCHETVPVEVLLPSLGQIGTLEKLIINDAACERKAFDRKTCHMRQFAHNAIESGLLSRLQQAWFGCGNRHYSNSMINEFVRGILPERESFDSLDILY</sequence>